<name>A0ABV2LTM3_9FLAO</name>
<keyword evidence="2" id="KW-1185">Reference proteome</keyword>
<comment type="caution">
    <text evidence="1">The sequence shown here is derived from an EMBL/GenBank/DDBJ whole genome shotgun (WGS) entry which is preliminary data.</text>
</comment>
<dbReference type="EMBL" id="JBEPMO010000001">
    <property type="protein sequence ID" value="MET3730803.1"/>
    <property type="molecule type" value="Genomic_DNA"/>
</dbReference>
<accession>A0ABV2LTM3</accession>
<protein>
    <submittedName>
        <fullName evidence="1">Uncharacterized protein</fullName>
    </submittedName>
</protein>
<organism evidence="1 2">
    <name type="scientific">Moheibacter stercoris</name>
    <dbReference type="NCBI Taxonomy" id="1628251"/>
    <lineage>
        <taxon>Bacteria</taxon>
        <taxon>Pseudomonadati</taxon>
        <taxon>Bacteroidota</taxon>
        <taxon>Flavobacteriia</taxon>
        <taxon>Flavobacteriales</taxon>
        <taxon>Weeksellaceae</taxon>
        <taxon>Moheibacter</taxon>
    </lineage>
</organism>
<sequence>MGKEVYDYCIKEIGNAVKNLQFDIVKDLGKPIEEKVFLEIWVNDDGSIENWNM</sequence>
<gene>
    <name evidence="1" type="ORF">ABID46_000355</name>
</gene>
<proteinExistence type="predicted"/>
<dbReference type="RefSeq" id="WP_354506310.1">
    <property type="nucleotide sequence ID" value="NZ_JBEPMO010000001.1"/>
</dbReference>
<reference evidence="1 2" key="1">
    <citation type="submission" date="2024-06" db="EMBL/GenBank/DDBJ databases">
        <title>Genomic Encyclopedia of Type Strains, Phase IV (KMG-IV): sequencing the most valuable type-strain genomes for metagenomic binning, comparative biology and taxonomic classification.</title>
        <authorList>
            <person name="Goeker M."/>
        </authorList>
    </citation>
    <scope>NUCLEOTIDE SEQUENCE [LARGE SCALE GENOMIC DNA]</scope>
    <source>
        <strain evidence="1 2">DSM 29388</strain>
    </source>
</reference>
<dbReference type="Proteomes" id="UP001549146">
    <property type="component" value="Unassembled WGS sequence"/>
</dbReference>
<evidence type="ECO:0000313" key="2">
    <source>
        <dbReference type="Proteomes" id="UP001549146"/>
    </source>
</evidence>
<evidence type="ECO:0000313" key="1">
    <source>
        <dbReference type="EMBL" id="MET3730803.1"/>
    </source>
</evidence>